<evidence type="ECO:0000313" key="8">
    <source>
        <dbReference type="Proteomes" id="UP000031516"/>
    </source>
</evidence>
<keyword evidence="5" id="KW-0520">NAD</keyword>
<reference evidence="7 8" key="1">
    <citation type="submission" date="2014-03" db="EMBL/GenBank/DDBJ databases">
        <title>The genome of Kluyveromyces dobzhanskii.</title>
        <authorList>
            <person name="Nystedt B."/>
            <person name="Astrom S."/>
        </authorList>
    </citation>
    <scope>NUCLEOTIDE SEQUENCE [LARGE SCALE GENOMIC DNA]</scope>
    <source>
        <strain evidence="7 8">CBS 2104</strain>
    </source>
</reference>
<dbReference type="Gene3D" id="1.10.10.970">
    <property type="entry name" value="RNA 2'-phosphotransferase, Tpt1/KptA family, N-terminal domain"/>
    <property type="match status" value="1"/>
</dbReference>
<evidence type="ECO:0000256" key="1">
    <source>
        <dbReference type="ARBA" id="ARBA00003343"/>
    </source>
</evidence>
<accession>A0A0A8L905</accession>
<dbReference type="InterPro" id="IPR002745">
    <property type="entry name" value="Ptrans_KptA/Tpt1"/>
</dbReference>
<keyword evidence="4" id="KW-0808">Transferase</keyword>
<dbReference type="OrthoDB" id="419694at2759"/>
<organism evidence="7 8">
    <name type="scientific">Kluyveromyces dobzhanskii CBS 2104</name>
    <dbReference type="NCBI Taxonomy" id="1427455"/>
    <lineage>
        <taxon>Eukaryota</taxon>
        <taxon>Fungi</taxon>
        <taxon>Dikarya</taxon>
        <taxon>Ascomycota</taxon>
        <taxon>Saccharomycotina</taxon>
        <taxon>Saccharomycetes</taxon>
        <taxon>Saccharomycetales</taxon>
        <taxon>Saccharomycetaceae</taxon>
        <taxon>Kluyveromyces</taxon>
    </lineage>
</organism>
<comment type="caution">
    <text evidence="7">The sequence shown here is derived from an EMBL/GenBank/DDBJ whole genome shotgun (WGS) entry which is preliminary data.</text>
</comment>
<evidence type="ECO:0000256" key="3">
    <source>
        <dbReference type="ARBA" id="ARBA00012007"/>
    </source>
</evidence>
<evidence type="ECO:0000256" key="2">
    <source>
        <dbReference type="ARBA" id="ARBA00009836"/>
    </source>
</evidence>
<dbReference type="GO" id="GO:0000215">
    <property type="term" value="F:tRNA 2'-phosphotransferase activity"/>
    <property type="evidence" value="ECO:0007669"/>
    <property type="project" value="UniProtKB-EC"/>
</dbReference>
<dbReference type="Pfam" id="PF01885">
    <property type="entry name" value="PTS_2-RNA"/>
    <property type="match status" value="1"/>
</dbReference>
<dbReference type="PANTHER" id="PTHR12684">
    <property type="entry name" value="PUTATIVE PHOSPHOTRANSFERASE"/>
    <property type="match status" value="1"/>
</dbReference>
<gene>
    <name evidence="7" type="ORF">KLDO_g3637</name>
</gene>
<dbReference type="SUPFAM" id="SSF56399">
    <property type="entry name" value="ADP-ribosylation"/>
    <property type="match status" value="1"/>
</dbReference>
<proteinExistence type="inferred from homology"/>
<comment type="catalytic activity">
    <reaction evidence="6">
        <text>2'-phospho-[ligated tRNA] + NAD(+) = mature tRNA + ADP-alpha-D-ribose 1'',2''-cyclic phosphate + nicotinamide</text>
        <dbReference type="Rhea" id="RHEA:23324"/>
        <dbReference type="Rhea" id="RHEA-COMP:11106"/>
        <dbReference type="Rhea" id="RHEA-COMP:11107"/>
        <dbReference type="ChEBI" id="CHEBI:17154"/>
        <dbReference type="ChEBI" id="CHEBI:57540"/>
        <dbReference type="ChEBI" id="CHEBI:76596"/>
        <dbReference type="ChEBI" id="CHEBI:82883"/>
        <dbReference type="ChEBI" id="CHEBI:85027"/>
        <dbReference type="EC" id="2.7.1.160"/>
    </reaction>
</comment>
<dbReference type="PANTHER" id="PTHR12684:SF2">
    <property type="entry name" value="TRNA 2'-PHOSPHOTRANSFERASE 1"/>
    <property type="match status" value="1"/>
</dbReference>
<evidence type="ECO:0000256" key="4">
    <source>
        <dbReference type="ARBA" id="ARBA00022679"/>
    </source>
</evidence>
<dbReference type="EMBL" id="CCBQ010000045">
    <property type="protein sequence ID" value="CDO95394.1"/>
    <property type="molecule type" value="Genomic_DNA"/>
</dbReference>
<protein>
    <recommendedName>
        <fullName evidence="3">2'-phosphotransferase</fullName>
        <ecNumber evidence="3">2.7.1.160</ecNumber>
    </recommendedName>
</protein>
<dbReference type="InterPro" id="IPR042080">
    <property type="entry name" value="RNA_2'-PTrans_N"/>
</dbReference>
<dbReference type="GO" id="GO:0006388">
    <property type="term" value="P:tRNA splicing, via endonucleolytic cleavage and ligation"/>
    <property type="evidence" value="ECO:0007669"/>
    <property type="project" value="TreeGrafter"/>
</dbReference>
<dbReference type="AlphaFoldDB" id="A0A0A8L905"/>
<comment type="similarity">
    <text evidence="2">Belongs to the KptA/TPT1 family.</text>
</comment>
<dbReference type="InterPro" id="IPR042081">
    <property type="entry name" value="RNA_2'-PTrans_C"/>
</dbReference>
<keyword evidence="8" id="KW-1185">Reference proteome</keyword>
<name>A0A0A8L905_9SACH</name>
<evidence type="ECO:0000256" key="6">
    <source>
        <dbReference type="ARBA" id="ARBA00047949"/>
    </source>
</evidence>
<sequence>MATGKQRSSHPKDRSVSISKSLSYLLRHGAVKEKLPIDSDGYIPVDKILQHNRIKCLQATRKDIEEIVANNDKKRFHLKVDPSTGSLFICATQGHTLKHIAPSDDVLTPIVSTEQLSSKLVHGTNIPNCILILESGFIKKMSRNHVHLSPGITGKDSDVVSGMRYSSNVYIYIKRSQEVVDSLKLLNSLNNVYLTSQDIPLEFIESIQVRKTKSASSSQIDQLTSLSAEKNVPIELI</sequence>
<evidence type="ECO:0000313" key="7">
    <source>
        <dbReference type="EMBL" id="CDO95394.1"/>
    </source>
</evidence>
<dbReference type="Proteomes" id="UP000031516">
    <property type="component" value="Unassembled WGS sequence"/>
</dbReference>
<evidence type="ECO:0000256" key="5">
    <source>
        <dbReference type="ARBA" id="ARBA00023027"/>
    </source>
</evidence>
<dbReference type="EC" id="2.7.1.160" evidence="3"/>
<comment type="function">
    <text evidence="1">Catalyzes the last step of tRNA splicing, the transfer of the splice junction 2'-phosphate from ligated tRNA to NAD to produce ADP-ribose 1''-2'' cyclic phosphate.</text>
</comment>
<dbReference type="Gene3D" id="3.20.170.30">
    <property type="match status" value="1"/>
</dbReference>